<dbReference type="RefSeq" id="WP_266347487.1">
    <property type="nucleotide sequence ID" value="NZ_JAPKNG010000001.1"/>
</dbReference>
<comment type="caution">
    <text evidence="1">The sequence shown here is derived from an EMBL/GenBank/DDBJ whole genome shotgun (WGS) entry which is preliminary data.</text>
</comment>
<proteinExistence type="predicted"/>
<reference evidence="1 2" key="1">
    <citation type="submission" date="2023-07" db="EMBL/GenBank/DDBJ databases">
        <title>Genomic Encyclopedia of Type Strains, Phase IV (KMG-IV): sequencing the most valuable type-strain genomes for metagenomic binning, comparative biology and taxonomic classification.</title>
        <authorList>
            <person name="Goeker M."/>
        </authorList>
    </citation>
    <scope>NUCLEOTIDE SEQUENCE [LARGE SCALE GENOMIC DNA]</scope>
    <source>
        <strain evidence="1 2">B6-8</strain>
    </source>
</reference>
<evidence type="ECO:0000313" key="1">
    <source>
        <dbReference type="EMBL" id="MDQ0436592.1"/>
    </source>
</evidence>
<name>A0ABU0H2S8_9HYPH</name>
<dbReference type="EMBL" id="JAUSVO010000001">
    <property type="protein sequence ID" value="MDQ0436592.1"/>
    <property type="molecule type" value="Genomic_DNA"/>
</dbReference>
<sequence length="99" mass="11473">MSETIWIHYARPRPHWYDLSDERQTALKAEWSASAERSKSVGAARVGAYHIRGNHDFETVEIWSFPNAEAAYEHWVRLTIAGYNEWFAYANNIGFGPIE</sequence>
<organism evidence="1 2">
    <name type="scientific">Kaistia dalseonensis</name>
    <dbReference type="NCBI Taxonomy" id="410840"/>
    <lineage>
        <taxon>Bacteria</taxon>
        <taxon>Pseudomonadati</taxon>
        <taxon>Pseudomonadota</taxon>
        <taxon>Alphaproteobacteria</taxon>
        <taxon>Hyphomicrobiales</taxon>
        <taxon>Kaistiaceae</taxon>
        <taxon>Kaistia</taxon>
    </lineage>
</organism>
<gene>
    <name evidence="1" type="ORF">QO014_000962</name>
</gene>
<keyword evidence="2" id="KW-1185">Reference proteome</keyword>
<accession>A0ABU0H2S8</accession>
<evidence type="ECO:0000313" key="2">
    <source>
        <dbReference type="Proteomes" id="UP001241603"/>
    </source>
</evidence>
<protein>
    <submittedName>
        <fullName evidence="1">Uncharacterized protein</fullName>
    </submittedName>
</protein>
<dbReference type="Proteomes" id="UP001241603">
    <property type="component" value="Unassembled WGS sequence"/>
</dbReference>